<dbReference type="InterPro" id="IPR003675">
    <property type="entry name" value="Rce1/LyrA-like_dom"/>
</dbReference>
<keyword evidence="4" id="KW-1185">Reference proteome</keyword>
<keyword evidence="1" id="KW-0472">Membrane</keyword>
<accession>A0ABT9WTI7</accession>
<evidence type="ECO:0000313" key="3">
    <source>
        <dbReference type="EMBL" id="MDQ0176593.1"/>
    </source>
</evidence>
<dbReference type="Pfam" id="PF02517">
    <property type="entry name" value="Rce1-like"/>
    <property type="match status" value="1"/>
</dbReference>
<dbReference type="InterPro" id="IPR052710">
    <property type="entry name" value="CAAX_protease"/>
</dbReference>
<feature type="transmembrane region" description="Helical" evidence="1">
    <location>
        <begin position="54"/>
        <end position="71"/>
    </location>
</feature>
<dbReference type="RefSeq" id="WP_307229867.1">
    <property type="nucleotide sequence ID" value="NZ_JAUSTT010000014.1"/>
</dbReference>
<feature type="domain" description="CAAX prenyl protease 2/Lysostaphin resistance protein A-like" evidence="2">
    <location>
        <begin position="144"/>
        <end position="232"/>
    </location>
</feature>
<feature type="transmembrane region" description="Helical" evidence="1">
    <location>
        <begin position="99"/>
        <end position="122"/>
    </location>
</feature>
<dbReference type="GO" id="GO:0008233">
    <property type="term" value="F:peptidase activity"/>
    <property type="evidence" value="ECO:0007669"/>
    <property type="project" value="UniProtKB-KW"/>
</dbReference>
<feature type="transmembrane region" description="Helical" evidence="1">
    <location>
        <begin position="142"/>
        <end position="164"/>
    </location>
</feature>
<reference evidence="3 4" key="1">
    <citation type="submission" date="2023-07" db="EMBL/GenBank/DDBJ databases">
        <title>Genomic Encyclopedia of Type Strains, Phase IV (KMG-IV): sequencing the most valuable type-strain genomes for metagenomic binning, comparative biology and taxonomic classification.</title>
        <authorList>
            <person name="Goeker M."/>
        </authorList>
    </citation>
    <scope>NUCLEOTIDE SEQUENCE [LARGE SCALE GENOMIC DNA]</scope>
    <source>
        <strain evidence="3 4">DSM 23837</strain>
    </source>
</reference>
<keyword evidence="1" id="KW-0812">Transmembrane</keyword>
<feature type="transmembrane region" description="Helical" evidence="1">
    <location>
        <begin position="185"/>
        <end position="214"/>
    </location>
</feature>
<dbReference type="PANTHER" id="PTHR36435:SF1">
    <property type="entry name" value="CAAX AMINO TERMINAL PROTEASE FAMILY PROTEIN"/>
    <property type="match status" value="1"/>
</dbReference>
<name>A0ABT9WTI7_9BACI</name>
<protein>
    <submittedName>
        <fullName evidence="3">Membrane protease YdiL (CAAX protease family)</fullName>
    </submittedName>
</protein>
<evidence type="ECO:0000313" key="4">
    <source>
        <dbReference type="Proteomes" id="UP001223586"/>
    </source>
</evidence>
<comment type="caution">
    <text evidence="3">The sequence shown here is derived from an EMBL/GenBank/DDBJ whole genome shotgun (WGS) entry which is preliminary data.</text>
</comment>
<dbReference type="Proteomes" id="UP001223586">
    <property type="component" value="Unassembled WGS sequence"/>
</dbReference>
<dbReference type="GO" id="GO:0006508">
    <property type="term" value="P:proteolysis"/>
    <property type="evidence" value="ECO:0007669"/>
    <property type="project" value="UniProtKB-KW"/>
</dbReference>
<feature type="transmembrane region" description="Helical" evidence="1">
    <location>
        <begin position="21"/>
        <end position="42"/>
    </location>
</feature>
<keyword evidence="1" id="KW-1133">Transmembrane helix</keyword>
<gene>
    <name evidence="3" type="ORF">J2S08_002451</name>
</gene>
<feature type="transmembrane region" description="Helical" evidence="1">
    <location>
        <begin position="220"/>
        <end position="241"/>
    </location>
</feature>
<keyword evidence="3" id="KW-0378">Hydrolase</keyword>
<keyword evidence="3" id="KW-0645">Protease</keyword>
<proteinExistence type="predicted"/>
<evidence type="ECO:0000259" key="2">
    <source>
        <dbReference type="Pfam" id="PF02517"/>
    </source>
</evidence>
<organism evidence="3 4">
    <name type="scientific">Bacillus chungangensis</name>
    <dbReference type="NCBI Taxonomy" id="587633"/>
    <lineage>
        <taxon>Bacteria</taxon>
        <taxon>Bacillati</taxon>
        <taxon>Bacillota</taxon>
        <taxon>Bacilli</taxon>
        <taxon>Bacillales</taxon>
        <taxon>Bacillaceae</taxon>
        <taxon>Bacillus</taxon>
    </lineage>
</organism>
<evidence type="ECO:0000256" key="1">
    <source>
        <dbReference type="SAM" id="Phobius"/>
    </source>
</evidence>
<sequence>MNEEMRSIHHMRFHFIDVLKTIVICLFWSLGILLVGIILLMIFGDHHYSDARLVLTGSLLIPIFIAILYTIKKHLLVKNGLGWDALGFVPLKKNQLLKLVWQVPLCWFIIIISQIISFALFFGDEVKYTKSSSTAELLSVGGWKMIIVFIGMAVITPILEEIIFRGGIFRALYEKWNFPIAAFGSAFLFMLAHVLIPFIMPAIFVMGLAFAYLYHQYKSIYAPIILHMFINGINVIAVNFVL</sequence>
<dbReference type="PANTHER" id="PTHR36435">
    <property type="entry name" value="SLR1288 PROTEIN"/>
    <property type="match status" value="1"/>
</dbReference>
<dbReference type="EMBL" id="JAUSTT010000014">
    <property type="protein sequence ID" value="MDQ0176593.1"/>
    <property type="molecule type" value="Genomic_DNA"/>
</dbReference>